<dbReference type="Proteomes" id="UP000499080">
    <property type="component" value="Unassembled WGS sequence"/>
</dbReference>
<comment type="caution">
    <text evidence="1">The sequence shown here is derived from an EMBL/GenBank/DDBJ whole genome shotgun (WGS) entry which is preliminary data.</text>
</comment>
<gene>
    <name evidence="1" type="ORF">AVEN_193338_1</name>
</gene>
<name>A0A4Y2ET53_ARAVE</name>
<keyword evidence="2" id="KW-1185">Reference proteome</keyword>
<organism evidence="1 2">
    <name type="scientific">Araneus ventricosus</name>
    <name type="common">Orbweaver spider</name>
    <name type="synonym">Epeira ventricosa</name>
    <dbReference type="NCBI Taxonomy" id="182803"/>
    <lineage>
        <taxon>Eukaryota</taxon>
        <taxon>Metazoa</taxon>
        <taxon>Ecdysozoa</taxon>
        <taxon>Arthropoda</taxon>
        <taxon>Chelicerata</taxon>
        <taxon>Arachnida</taxon>
        <taxon>Araneae</taxon>
        <taxon>Araneomorphae</taxon>
        <taxon>Entelegynae</taxon>
        <taxon>Araneoidea</taxon>
        <taxon>Araneidae</taxon>
        <taxon>Araneus</taxon>
    </lineage>
</organism>
<dbReference type="EMBL" id="BGPR01000678">
    <property type="protein sequence ID" value="GBM31206.1"/>
    <property type="molecule type" value="Genomic_DNA"/>
</dbReference>
<dbReference type="AlphaFoldDB" id="A0A4Y2ET53"/>
<protein>
    <submittedName>
        <fullName evidence="1">Uncharacterized protein</fullName>
    </submittedName>
</protein>
<sequence>MSNIFVSHEPSGPGNLSENDVLSAINAFEVAFTSVSRCWTCVVFLEPHLMKLKSPPNMHVGPSCMMSNVKSNGSDEGGIRDQSYSQRVLEALFPHRCLDQKYVTKTTLTSAWDKLWPESVVEYDLPVNNEMVSLVNVMELGWMTMILMS</sequence>
<proteinExistence type="predicted"/>
<reference evidence="1 2" key="1">
    <citation type="journal article" date="2019" name="Sci. Rep.">
        <title>Orb-weaving spider Araneus ventricosus genome elucidates the spidroin gene catalogue.</title>
        <authorList>
            <person name="Kono N."/>
            <person name="Nakamura H."/>
            <person name="Ohtoshi R."/>
            <person name="Moran D.A.P."/>
            <person name="Shinohara A."/>
            <person name="Yoshida Y."/>
            <person name="Fujiwara M."/>
            <person name="Mori M."/>
            <person name="Tomita M."/>
            <person name="Arakawa K."/>
        </authorList>
    </citation>
    <scope>NUCLEOTIDE SEQUENCE [LARGE SCALE GENOMIC DNA]</scope>
</reference>
<evidence type="ECO:0000313" key="2">
    <source>
        <dbReference type="Proteomes" id="UP000499080"/>
    </source>
</evidence>
<evidence type="ECO:0000313" key="1">
    <source>
        <dbReference type="EMBL" id="GBM31206.1"/>
    </source>
</evidence>
<accession>A0A4Y2ET53</accession>